<dbReference type="InterPro" id="IPR006035">
    <property type="entry name" value="Ureohydrolase"/>
</dbReference>
<name>A0A9D2TF14_9FIRM</name>
<dbReference type="AlphaFoldDB" id="A0A9D2TF14"/>
<dbReference type="GO" id="GO:0046872">
    <property type="term" value="F:metal ion binding"/>
    <property type="evidence" value="ECO:0007669"/>
    <property type="project" value="InterPro"/>
</dbReference>
<evidence type="ECO:0000313" key="2">
    <source>
        <dbReference type="EMBL" id="HJC67990.1"/>
    </source>
</evidence>
<dbReference type="PANTHER" id="PTHR11358:SF41">
    <property type="entry name" value="ARGINASE"/>
    <property type="match status" value="1"/>
</dbReference>
<comment type="similarity">
    <text evidence="1">Belongs to the arginase family.</text>
</comment>
<evidence type="ECO:0000256" key="1">
    <source>
        <dbReference type="PROSITE-ProRule" id="PRU00742"/>
    </source>
</evidence>
<reference evidence="2" key="1">
    <citation type="journal article" date="2021" name="PeerJ">
        <title>Extensive microbial diversity within the chicken gut microbiome revealed by metagenomics and culture.</title>
        <authorList>
            <person name="Gilroy R."/>
            <person name="Ravi A."/>
            <person name="Getino M."/>
            <person name="Pursley I."/>
            <person name="Horton D.L."/>
            <person name="Alikhan N.F."/>
            <person name="Baker D."/>
            <person name="Gharbi K."/>
            <person name="Hall N."/>
            <person name="Watson M."/>
            <person name="Adriaenssens E.M."/>
            <person name="Foster-Nyarko E."/>
            <person name="Jarju S."/>
            <person name="Secka A."/>
            <person name="Antonio M."/>
            <person name="Oren A."/>
            <person name="Chaudhuri R.R."/>
            <person name="La Ragione R."/>
            <person name="Hildebrand F."/>
            <person name="Pallen M.J."/>
        </authorList>
    </citation>
    <scope>NUCLEOTIDE SEQUENCE</scope>
    <source>
        <strain evidence="2">CHK198-12963</strain>
    </source>
</reference>
<dbReference type="Gene3D" id="3.40.800.10">
    <property type="entry name" value="Ureohydrolase domain"/>
    <property type="match status" value="1"/>
</dbReference>
<dbReference type="GO" id="GO:0033389">
    <property type="term" value="P:putrescine biosynthetic process from arginine, via agmatine"/>
    <property type="evidence" value="ECO:0007669"/>
    <property type="project" value="TreeGrafter"/>
</dbReference>
<evidence type="ECO:0000313" key="3">
    <source>
        <dbReference type="Proteomes" id="UP000823863"/>
    </source>
</evidence>
<dbReference type="SUPFAM" id="SSF52768">
    <property type="entry name" value="Arginase/deacetylase"/>
    <property type="match status" value="1"/>
</dbReference>
<dbReference type="InterPro" id="IPR023696">
    <property type="entry name" value="Ureohydrolase_dom_sf"/>
</dbReference>
<dbReference type="EMBL" id="DWWB01000089">
    <property type="protein sequence ID" value="HJC67990.1"/>
    <property type="molecule type" value="Genomic_DNA"/>
</dbReference>
<sequence>MARIVILDFSGIYGRMKFWKNEDVLRLDFQTMEGTNCYCDDEAAEEIGKQLGELGAEGIHFLDSGNYHYATKLWADRICQPFDLLVLDHHTDMQQPAFGGILSCGGWLRTALEENKFLQQVCLMGPSEKMAEEDEIGEFGDRLLFFDEEKMQKGFWREFLNDGGEEEPKKRRPLYISLDKDILCEEEAAVNWDQGTVRLSEVLEVLEAAFRSRPVIGADLCGENPLDMEDGEQLLKADSLNEKLLGALKRWMGN</sequence>
<dbReference type="Proteomes" id="UP000823863">
    <property type="component" value="Unassembled WGS sequence"/>
</dbReference>
<accession>A0A9D2TF14</accession>
<proteinExistence type="inferred from homology"/>
<reference evidence="2" key="2">
    <citation type="submission" date="2021-04" db="EMBL/GenBank/DDBJ databases">
        <authorList>
            <person name="Gilroy R."/>
        </authorList>
    </citation>
    <scope>NUCLEOTIDE SEQUENCE</scope>
    <source>
        <strain evidence="2">CHK198-12963</strain>
    </source>
</reference>
<dbReference type="GO" id="GO:0008783">
    <property type="term" value="F:agmatinase activity"/>
    <property type="evidence" value="ECO:0007669"/>
    <property type="project" value="TreeGrafter"/>
</dbReference>
<organism evidence="2 3">
    <name type="scientific">Candidatus Enterocloster excrementigallinarum</name>
    <dbReference type="NCBI Taxonomy" id="2838558"/>
    <lineage>
        <taxon>Bacteria</taxon>
        <taxon>Bacillati</taxon>
        <taxon>Bacillota</taxon>
        <taxon>Clostridia</taxon>
        <taxon>Lachnospirales</taxon>
        <taxon>Lachnospiraceae</taxon>
        <taxon>Enterocloster</taxon>
    </lineage>
</organism>
<comment type="caution">
    <text evidence="2">The sequence shown here is derived from an EMBL/GenBank/DDBJ whole genome shotgun (WGS) entry which is preliminary data.</text>
</comment>
<dbReference type="PANTHER" id="PTHR11358">
    <property type="entry name" value="ARGINASE/AGMATINASE"/>
    <property type="match status" value="1"/>
</dbReference>
<dbReference type="PROSITE" id="PS51409">
    <property type="entry name" value="ARGINASE_2"/>
    <property type="match status" value="1"/>
</dbReference>
<gene>
    <name evidence="2" type="ORF">H9931_14985</name>
</gene>
<protein>
    <submittedName>
        <fullName evidence="2">Arginase family protein</fullName>
    </submittedName>
</protein>
<dbReference type="Pfam" id="PF00491">
    <property type="entry name" value="Arginase"/>
    <property type="match status" value="1"/>
</dbReference>